<feature type="non-terminal residue" evidence="2">
    <location>
        <position position="100"/>
    </location>
</feature>
<keyword evidence="3" id="KW-1185">Reference proteome</keyword>
<evidence type="ECO:0000313" key="3">
    <source>
        <dbReference type="Proteomes" id="UP000183567"/>
    </source>
</evidence>
<organism evidence="2 3">
    <name type="scientific">Rhizopogon vesiculosus</name>
    <dbReference type="NCBI Taxonomy" id="180088"/>
    <lineage>
        <taxon>Eukaryota</taxon>
        <taxon>Fungi</taxon>
        <taxon>Dikarya</taxon>
        <taxon>Basidiomycota</taxon>
        <taxon>Agaricomycotina</taxon>
        <taxon>Agaricomycetes</taxon>
        <taxon>Agaricomycetidae</taxon>
        <taxon>Boletales</taxon>
        <taxon>Suillineae</taxon>
        <taxon>Rhizopogonaceae</taxon>
        <taxon>Rhizopogon</taxon>
    </lineage>
</organism>
<name>A0A1J8QVZ5_9AGAM</name>
<proteinExistence type="predicted"/>
<sequence length="100" mass="11365">MGCHVVLHETHCQNDNETFFKSSEGVKNWVTEGVELFAEWSKSKFYPIVDEDNKQGSNEEDSGQPEVDLDDQGYATLPSHVNVNLKGQQELIRKIFTASY</sequence>
<protein>
    <submittedName>
        <fullName evidence="2">Uncharacterized protein</fullName>
    </submittedName>
</protein>
<dbReference type="AlphaFoldDB" id="A0A1J8QVZ5"/>
<reference evidence="2 3" key="1">
    <citation type="submission" date="2016-03" db="EMBL/GenBank/DDBJ databases">
        <title>Comparative genomics of the ectomycorrhizal sister species Rhizopogon vinicolor and Rhizopogon vesiculosus (Basidiomycota: Boletales) reveals a divergence of the mating type B locus.</title>
        <authorList>
            <person name="Mujic A.B."/>
            <person name="Kuo A."/>
            <person name="Tritt A."/>
            <person name="Lipzen A."/>
            <person name="Chen C."/>
            <person name="Johnson J."/>
            <person name="Sharma A."/>
            <person name="Barry K."/>
            <person name="Grigoriev I.V."/>
            <person name="Spatafora J.W."/>
        </authorList>
    </citation>
    <scope>NUCLEOTIDE SEQUENCE [LARGE SCALE GENOMIC DNA]</scope>
    <source>
        <strain evidence="2 3">AM-OR11-056</strain>
    </source>
</reference>
<evidence type="ECO:0000313" key="2">
    <source>
        <dbReference type="EMBL" id="OJA17553.1"/>
    </source>
</evidence>
<feature type="region of interest" description="Disordered" evidence="1">
    <location>
        <begin position="50"/>
        <end position="72"/>
    </location>
</feature>
<feature type="compositionally biased region" description="Acidic residues" evidence="1">
    <location>
        <begin position="58"/>
        <end position="71"/>
    </location>
</feature>
<evidence type="ECO:0000256" key="1">
    <source>
        <dbReference type="SAM" id="MobiDB-lite"/>
    </source>
</evidence>
<gene>
    <name evidence="2" type="ORF">AZE42_13973</name>
</gene>
<dbReference type="EMBL" id="LVVM01001932">
    <property type="protein sequence ID" value="OJA17553.1"/>
    <property type="molecule type" value="Genomic_DNA"/>
</dbReference>
<accession>A0A1J8QVZ5</accession>
<dbReference type="OrthoDB" id="2692265at2759"/>
<dbReference type="STRING" id="180088.A0A1J8QVZ5"/>
<dbReference type="Proteomes" id="UP000183567">
    <property type="component" value="Unassembled WGS sequence"/>
</dbReference>
<comment type="caution">
    <text evidence="2">The sequence shown here is derived from an EMBL/GenBank/DDBJ whole genome shotgun (WGS) entry which is preliminary data.</text>
</comment>